<reference evidence="2" key="1">
    <citation type="submission" date="2016-10" db="EMBL/GenBank/DDBJ databases">
        <authorList>
            <person name="Varghese N."/>
            <person name="Submissions S."/>
        </authorList>
    </citation>
    <scope>NUCLEOTIDE SEQUENCE [LARGE SCALE GENOMIC DNA]</scope>
    <source>
        <strain evidence="2">CCM 7469</strain>
    </source>
</reference>
<dbReference type="AlphaFoldDB" id="A0A1G8EB81"/>
<name>A0A1G8EB81_9PSED</name>
<organism evidence="1 2">
    <name type="scientific">Pseudomonas panipatensis</name>
    <dbReference type="NCBI Taxonomy" id="428992"/>
    <lineage>
        <taxon>Bacteria</taxon>
        <taxon>Pseudomonadati</taxon>
        <taxon>Pseudomonadota</taxon>
        <taxon>Gammaproteobacteria</taxon>
        <taxon>Pseudomonadales</taxon>
        <taxon>Pseudomonadaceae</taxon>
        <taxon>Pseudomonas</taxon>
    </lineage>
</organism>
<proteinExistence type="predicted"/>
<evidence type="ECO:0000313" key="2">
    <source>
        <dbReference type="Proteomes" id="UP000199636"/>
    </source>
</evidence>
<evidence type="ECO:0000313" key="1">
    <source>
        <dbReference type="EMBL" id="SDH67168.1"/>
    </source>
</evidence>
<dbReference type="Proteomes" id="UP000199636">
    <property type="component" value="Unassembled WGS sequence"/>
</dbReference>
<dbReference type="STRING" id="428992.SAMN05216272_102446"/>
<keyword evidence="2" id="KW-1185">Reference proteome</keyword>
<dbReference type="EMBL" id="FNDS01000002">
    <property type="protein sequence ID" value="SDH67168.1"/>
    <property type="molecule type" value="Genomic_DNA"/>
</dbReference>
<protein>
    <submittedName>
        <fullName evidence="1">Uncharacterized protein</fullName>
    </submittedName>
</protein>
<sequence length="56" mass="6529">MHILVRPSANTKSQRWQVCLDQMAVDFRSEKEARLYVSTLEARLRAPHLLPPQSPR</sequence>
<gene>
    <name evidence="1" type="ORF">SAMN05216272_102446</name>
</gene>
<dbReference type="RefSeq" id="WP_090261703.1">
    <property type="nucleotide sequence ID" value="NZ_FNDS01000002.1"/>
</dbReference>
<accession>A0A1G8EB81</accession>